<name>A0AA35MIY4_9HYPO</name>
<evidence type="ECO:0000313" key="1">
    <source>
        <dbReference type="EMBL" id="CAI6097414.1"/>
    </source>
</evidence>
<gene>
    <name evidence="1" type="ORF">CCHLO57077_00014529</name>
</gene>
<dbReference type="EMBL" id="CABFNP030001291">
    <property type="protein sequence ID" value="CAI6097414.1"/>
    <property type="molecule type" value="Genomic_DNA"/>
</dbReference>
<sequence>MAVGYTDYQCFVHIGEINKPRARVFAAEALHLPRAALLPLKLLPLSIISTMGSRQTVQVDSESESAVLLVPNGRRSNWGPRLDHTIWSSRSAWKLDERVGGKINH</sequence>
<protein>
    <submittedName>
        <fullName evidence="1">Uncharacterized protein</fullName>
    </submittedName>
</protein>
<evidence type="ECO:0000313" key="2">
    <source>
        <dbReference type="Proteomes" id="UP001160390"/>
    </source>
</evidence>
<keyword evidence="2" id="KW-1185">Reference proteome</keyword>
<dbReference type="Proteomes" id="UP001160390">
    <property type="component" value="Unassembled WGS sequence"/>
</dbReference>
<accession>A0AA35MIY4</accession>
<reference evidence="1" key="1">
    <citation type="submission" date="2023-01" db="EMBL/GenBank/DDBJ databases">
        <authorList>
            <person name="Piombo E."/>
        </authorList>
    </citation>
    <scope>NUCLEOTIDE SEQUENCE</scope>
</reference>
<comment type="caution">
    <text evidence="1">The sequence shown here is derived from an EMBL/GenBank/DDBJ whole genome shotgun (WGS) entry which is preliminary data.</text>
</comment>
<organism evidence="1 2">
    <name type="scientific">Clonostachys chloroleuca</name>
    <dbReference type="NCBI Taxonomy" id="1926264"/>
    <lineage>
        <taxon>Eukaryota</taxon>
        <taxon>Fungi</taxon>
        <taxon>Dikarya</taxon>
        <taxon>Ascomycota</taxon>
        <taxon>Pezizomycotina</taxon>
        <taxon>Sordariomycetes</taxon>
        <taxon>Hypocreomycetidae</taxon>
        <taxon>Hypocreales</taxon>
        <taxon>Bionectriaceae</taxon>
        <taxon>Clonostachys</taxon>
    </lineage>
</organism>
<proteinExistence type="predicted"/>
<dbReference type="AlphaFoldDB" id="A0AA35MIY4"/>